<feature type="transmembrane region" description="Helical" evidence="2">
    <location>
        <begin position="70"/>
        <end position="89"/>
    </location>
</feature>
<organism evidence="3 4">
    <name type="scientific">Cordyceps militaris</name>
    <name type="common">Caterpillar fungus</name>
    <name type="synonym">Clavaria militaris</name>
    <dbReference type="NCBI Taxonomy" id="73501"/>
    <lineage>
        <taxon>Eukaryota</taxon>
        <taxon>Fungi</taxon>
        <taxon>Dikarya</taxon>
        <taxon>Ascomycota</taxon>
        <taxon>Pezizomycotina</taxon>
        <taxon>Sordariomycetes</taxon>
        <taxon>Hypocreomycetidae</taxon>
        <taxon>Hypocreales</taxon>
        <taxon>Cordycipitaceae</taxon>
        <taxon>Cordyceps</taxon>
    </lineage>
</organism>
<feature type="transmembrane region" description="Helical" evidence="2">
    <location>
        <begin position="150"/>
        <end position="173"/>
    </location>
</feature>
<dbReference type="GO" id="GO:0016020">
    <property type="term" value="C:membrane"/>
    <property type="evidence" value="ECO:0007669"/>
    <property type="project" value="TreeGrafter"/>
</dbReference>
<dbReference type="EMBL" id="CP023324">
    <property type="protein sequence ID" value="ATY62408.1"/>
    <property type="molecule type" value="Genomic_DNA"/>
</dbReference>
<dbReference type="Gene3D" id="1.20.120.1630">
    <property type="match status" value="1"/>
</dbReference>
<dbReference type="Proteomes" id="UP000323067">
    <property type="component" value="Chromosome vii"/>
</dbReference>
<dbReference type="PANTHER" id="PTHR32251:SF15">
    <property type="entry name" value="3-OXO-5-ALPHA-STEROID 4-DEHYDROGENASE (DUF1295)"/>
    <property type="match status" value="1"/>
</dbReference>
<evidence type="ECO:0000313" key="4">
    <source>
        <dbReference type="Proteomes" id="UP000323067"/>
    </source>
</evidence>
<protein>
    <submittedName>
        <fullName evidence="3">Uncharacterized protein</fullName>
    </submittedName>
</protein>
<proteinExistence type="predicted"/>
<dbReference type="PROSITE" id="PS50244">
    <property type="entry name" value="S5A_REDUCTASE"/>
    <property type="match status" value="1"/>
</dbReference>
<evidence type="ECO:0000313" key="3">
    <source>
        <dbReference type="EMBL" id="ATY62408.1"/>
    </source>
</evidence>
<dbReference type="PANTHER" id="PTHR32251">
    <property type="entry name" value="3-OXO-5-ALPHA-STEROID 4-DEHYDROGENASE"/>
    <property type="match status" value="1"/>
</dbReference>
<keyword evidence="2" id="KW-0812">Transmembrane</keyword>
<keyword evidence="2" id="KW-1133">Transmembrane helix</keyword>
<sequence length="363" mass="40412">MAPTHVLDDYYLGITALVTVAFQLVCFFVAYTFQFDKITDLAGGLNFTILAVLTLALGGGGAHGAHPRQLVVSLFMMAWSLRLAGFLFFRILKTGKDERFNEMRGKFLSFLGFWVFQMVWVWTVSLPVTLLNAPAVARYPQRAFGTARDVAGVVLFAVGLVMEAASDVQKYLFRARQTRDSNRTAVCDSGFFAVSRHPNYFGDIIIQWCTSRSPPPHPRGCIQTNAANKALFMIAVSAAADGYVRGQAYKALYASILGPVFLTLLLLFVSGMPLSERPKAKERYEKDNNWAGYKRWLDRTSPLIPFPPQLYVRMPVVLKRTVFLELPLYAFDPAKHSDVATPGGARDSRESNEGRGSADQRLV</sequence>
<feature type="transmembrane region" description="Helical" evidence="2">
    <location>
        <begin position="12"/>
        <end position="33"/>
    </location>
</feature>
<name>A0A2H4SH26_CORMI</name>
<evidence type="ECO:0000256" key="2">
    <source>
        <dbReference type="SAM" id="Phobius"/>
    </source>
</evidence>
<dbReference type="VEuPathDB" id="FungiDB:CCM_00990"/>
<feature type="transmembrane region" description="Helical" evidence="2">
    <location>
        <begin position="110"/>
        <end position="130"/>
    </location>
</feature>
<feature type="transmembrane region" description="Helical" evidence="2">
    <location>
        <begin position="45"/>
        <end position="64"/>
    </location>
</feature>
<evidence type="ECO:0000256" key="1">
    <source>
        <dbReference type="SAM" id="MobiDB-lite"/>
    </source>
</evidence>
<feature type="transmembrane region" description="Helical" evidence="2">
    <location>
        <begin position="251"/>
        <end position="274"/>
    </location>
</feature>
<gene>
    <name evidence="3" type="ORF">A9K55_008488</name>
</gene>
<reference evidence="3 4" key="1">
    <citation type="journal article" date="2017" name="BMC Genomics">
        <title>Chromosome level assembly and secondary metabolite potential of the parasitic fungus Cordyceps militaris.</title>
        <authorList>
            <person name="Kramer G.J."/>
            <person name="Nodwell J.R."/>
        </authorList>
    </citation>
    <scope>NUCLEOTIDE SEQUENCE [LARGE SCALE GENOMIC DNA]</scope>
    <source>
        <strain evidence="3 4">ATCC 34164</strain>
    </source>
</reference>
<accession>A0A2H4SH26</accession>
<keyword evidence="2" id="KW-0472">Membrane</keyword>
<dbReference type="InterPro" id="IPR010721">
    <property type="entry name" value="UstE-like"/>
</dbReference>
<feature type="region of interest" description="Disordered" evidence="1">
    <location>
        <begin position="336"/>
        <end position="363"/>
    </location>
</feature>
<dbReference type="AlphaFoldDB" id="A0A2H4SH26"/>
<dbReference type="OrthoDB" id="67965at2759"/>
<dbReference type="Pfam" id="PF06966">
    <property type="entry name" value="DUF1295"/>
    <property type="match status" value="2"/>
</dbReference>
<dbReference type="VEuPathDB" id="FungiDB:A9K55_008488"/>
<feature type="compositionally biased region" description="Basic and acidic residues" evidence="1">
    <location>
        <begin position="346"/>
        <end position="363"/>
    </location>
</feature>